<evidence type="ECO:0000259" key="3">
    <source>
        <dbReference type="Pfam" id="PF17482"/>
    </source>
</evidence>
<reference evidence="5" key="1">
    <citation type="journal article" date="2019" name="bioRxiv">
        <title>Genome diversification in globally distributed novel marine Proteobacteria is linked to environmental adaptation.</title>
        <authorList>
            <person name="Zhou Z."/>
            <person name="Tran P.Q."/>
            <person name="Kieft K."/>
            <person name="Anantharaman K."/>
        </authorList>
    </citation>
    <scope>NUCLEOTIDE SEQUENCE [LARGE SCALE GENOMIC DNA]</scope>
</reference>
<evidence type="ECO:0000313" key="4">
    <source>
        <dbReference type="EMBL" id="HIF37369.1"/>
    </source>
</evidence>
<gene>
    <name evidence="4" type="ORF">EYQ70_03050</name>
</gene>
<dbReference type="PANTHER" id="PTHR35861:SF1">
    <property type="entry name" value="PHAGE TAIL SHEATH PROTEIN"/>
    <property type="match status" value="1"/>
</dbReference>
<dbReference type="Proteomes" id="UP000585802">
    <property type="component" value="Unassembled WGS sequence"/>
</dbReference>
<evidence type="ECO:0000256" key="1">
    <source>
        <dbReference type="ARBA" id="ARBA00008005"/>
    </source>
</evidence>
<dbReference type="InterPro" id="IPR035089">
    <property type="entry name" value="Phage_sheath_subtilisin"/>
</dbReference>
<protein>
    <recommendedName>
        <fullName evidence="6">Phage tail protein</fullName>
    </recommendedName>
</protein>
<dbReference type="InterPro" id="IPR020287">
    <property type="entry name" value="Tail_sheath_C"/>
</dbReference>
<evidence type="ECO:0000259" key="2">
    <source>
        <dbReference type="Pfam" id="PF04984"/>
    </source>
</evidence>
<comment type="caution">
    <text evidence="4">The sequence shown here is derived from an EMBL/GenBank/DDBJ whole genome shotgun (WGS) entry which is preliminary data.</text>
</comment>
<dbReference type="PANTHER" id="PTHR35861">
    <property type="match status" value="1"/>
</dbReference>
<name>A0A7J4GTR8_9ARCH</name>
<dbReference type="EMBL" id="DUCX01000041">
    <property type="protein sequence ID" value="HIF37369.1"/>
    <property type="molecule type" value="Genomic_DNA"/>
</dbReference>
<dbReference type="Pfam" id="PF17482">
    <property type="entry name" value="Phage_sheath_1C"/>
    <property type="match status" value="1"/>
</dbReference>
<dbReference type="InterPro" id="IPR052042">
    <property type="entry name" value="Tail_sheath_structural"/>
</dbReference>
<accession>A0A7J4GTR8</accession>
<comment type="similarity">
    <text evidence="1">Belongs to the myoviridae tail sheath protein family.</text>
</comment>
<dbReference type="AlphaFoldDB" id="A0A7J4GTR8"/>
<proteinExistence type="inferred from homology"/>
<organism evidence="4 5">
    <name type="scientific">Marine Group III euryarchaeote</name>
    <dbReference type="NCBI Taxonomy" id="2173149"/>
    <lineage>
        <taxon>Archaea</taxon>
        <taxon>Methanobacteriati</taxon>
        <taxon>Thermoplasmatota</taxon>
        <taxon>Thermoplasmata</taxon>
        <taxon>Candidatus Thermoprofundales</taxon>
    </lineage>
</organism>
<evidence type="ECO:0008006" key="6">
    <source>
        <dbReference type="Google" id="ProtNLM"/>
    </source>
</evidence>
<dbReference type="Pfam" id="PF04984">
    <property type="entry name" value="Phage_sheath_1"/>
    <property type="match status" value="1"/>
</dbReference>
<feature type="domain" description="Tail sheath protein subtilisin-like" evidence="2">
    <location>
        <begin position="116"/>
        <end position="283"/>
    </location>
</feature>
<feature type="domain" description="Tail sheath protein C-terminal" evidence="3">
    <location>
        <begin position="286"/>
        <end position="384"/>
    </location>
</feature>
<sequence>SGNYDEIHIAVVDEDGEFTGANNTVIETFTGSVAGGAKGEDGQSIYYKDLVNRKSAYLRWMDHDASGDVDSYLDGGTTAWGGVATGTFNGKGIIISASLTGGTNGSAATAGNVQTGFDKFKNAEEIDVTLLMTGDATAATQIHVINNIAEYRKDCVAFISPLQANVVDNAGSETTDVVAHRNSMPSSSYAFMDSGWKYMYDKYNDVYRYIPLNGDIAGCCAFTDESRDPFWSPAGLDRGNIRNAIKLPFNPNKTDRDNLYKNGVNPVTAMPGSGILLFGDKTLLAKPSAFDRINVRRLFILLEKSVANMAKAFLFEFNDAFSRSRFTSTVEPFLRDIQGRGGVQDFAVVCDISNNTPDVVDRNEFRGDIYVKPSRSINFIQLQFVAVRSGVEFSEIIG</sequence>
<feature type="non-terminal residue" evidence="4">
    <location>
        <position position="1"/>
    </location>
</feature>
<evidence type="ECO:0000313" key="5">
    <source>
        <dbReference type="Proteomes" id="UP000585802"/>
    </source>
</evidence>
<dbReference type="Gene3D" id="3.40.50.11780">
    <property type="match status" value="1"/>
</dbReference>